<dbReference type="AlphaFoldDB" id="A0A0E9S729"/>
<proteinExistence type="predicted"/>
<protein>
    <submittedName>
        <fullName evidence="1">Uncharacterized protein</fullName>
    </submittedName>
</protein>
<name>A0A0E9S729_ANGAN</name>
<sequence length="19" mass="2336">MQVFILFFLDVHQLWKLTG</sequence>
<organism evidence="1">
    <name type="scientific">Anguilla anguilla</name>
    <name type="common">European freshwater eel</name>
    <name type="synonym">Muraena anguilla</name>
    <dbReference type="NCBI Taxonomy" id="7936"/>
    <lineage>
        <taxon>Eukaryota</taxon>
        <taxon>Metazoa</taxon>
        <taxon>Chordata</taxon>
        <taxon>Craniata</taxon>
        <taxon>Vertebrata</taxon>
        <taxon>Euteleostomi</taxon>
        <taxon>Actinopterygii</taxon>
        <taxon>Neopterygii</taxon>
        <taxon>Teleostei</taxon>
        <taxon>Anguilliformes</taxon>
        <taxon>Anguillidae</taxon>
        <taxon>Anguilla</taxon>
    </lineage>
</organism>
<evidence type="ECO:0000313" key="1">
    <source>
        <dbReference type="EMBL" id="JAH36465.1"/>
    </source>
</evidence>
<reference evidence="1" key="1">
    <citation type="submission" date="2014-11" db="EMBL/GenBank/DDBJ databases">
        <authorList>
            <person name="Amaro Gonzalez C."/>
        </authorList>
    </citation>
    <scope>NUCLEOTIDE SEQUENCE</scope>
</reference>
<accession>A0A0E9S729</accession>
<dbReference type="EMBL" id="GBXM01072112">
    <property type="protein sequence ID" value="JAH36465.1"/>
    <property type="molecule type" value="Transcribed_RNA"/>
</dbReference>
<reference evidence="1" key="2">
    <citation type="journal article" date="2015" name="Fish Shellfish Immunol.">
        <title>Early steps in the European eel (Anguilla anguilla)-Vibrio vulnificus interaction in the gills: Role of the RtxA13 toxin.</title>
        <authorList>
            <person name="Callol A."/>
            <person name="Pajuelo D."/>
            <person name="Ebbesson L."/>
            <person name="Teles M."/>
            <person name="MacKenzie S."/>
            <person name="Amaro C."/>
        </authorList>
    </citation>
    <scope>NUCLEOTIDE SEQUENCE</scope>
</reference>